<reference evidence="1 2" key="1">
    <citation type="submission" date="2024-01" db="EMBL/GenBank/DDBJ databases">
        <title>A draft genome for the cacao thread blight pathogen Marasmiellus scandens.</title>
        <authorList>
            <person name="Baruah I.K."/>
            <person name="Leung J."/>
            <person name="Bukari Y."/>
            <person name="Amoako-Attah I."/>
            <person name="Meinhardt L.W."/>
            <person name="Bailey B.A."/>
            <person name="Cohen S.P."/>
        </authorList>
    </citation>
    <scope>NUCLEOTIDE SEQUENCE [LARGE SCALE GENOMIC DNA]</scope>
    <source>
        <strain evidence="1 2">GH-19</strain>
    </source>
</reference>
<evidence type="ECO:0000313" key="2">
    <source>
        <dbReference type="Proteomes" id="UP001498398"/>
    </source>
</evidence>
<sequence length="200" mass="22769">MPLVSSNSSQALIVSYRRLEYERLQAEASFTKSTCKNELLQVQTERPRALKLEGVTPAEDVEAVITNHLVLFESIDGLLRYREKLEKEQDEAIREPHGATRDAVIQACVKERDALKSMLARVRNRTNDPTFAPYYHRTGQVECSGSDSGIENLKATLHKLQDARLGDVVEWLDNEDEIFKHAPPLSRSEIQVTSIMFYVH</sequence>
<evidence type="ECO:0000313" key="1">
    <source>
        <dbReference type="EMBL" id="KAK7440594.1"/>
    </source>
</evidence>
<proteinExistence type="predicted"/>
<name>A0ABR1ITI9_9AGAR</name>
<comment type="caution">
    <text evidence="1">The sequence shown here is derived from an EMBL/GenBank/DDBJ whole genome shotgun (WGS) entry which is preliminary data.</text>
</comment>
<organism evidence="1 2">
    <name type="scientific">Marasmiellus scandens</name>
    <dbReference type="NCBI Taxonomy" id="2682957"/>
    <lineage>
        <taxon>Eukaryota</taxon>
        <taxon>Fungi</taxon>
        <taxon>Dikarya</taxon>
        <taxon>Basidiomycota</taxon>
        <taxon>Agaricomycotina</taxon>
        <taxon>Agaricomycetes</taxon>
        <taxon>Agaricomycetidae</taxon>
        <taxon>Agaricales</taxon>
        <taxon>Marasmiineae</taxon>
        <taxon>Omphalotaceae</taxon>
        <taxon>Marasmiellus</taxon>
    </lineage>
</organism>
<accession>A0ABR1ITI9</accession>
<keyword evidence="2" id="KW-1185">Reference proteome</keyword>
<protein>
    <submittedName>
        <fullName evidence="1">Protein mlp1</fullName>
    </submittedName>
</protein>
<gene>
    <name evidence="1" type="primary">MLP1_5</name>
    <name evidence="1" type="ORF">VKT23_016942</name>
</gene>
<dbReference type="EMBL" id="JBANRG010000067">
    <property type="protein sequence ID" value="KAK7440594.1"/>
    <property type="molecule type" value="Genomic_DNA"/>
</dbReference>
<dbReference type="Proteomes" id="UP001498398">
    <property type="component" value="Unassembled WGS sequence"/>
</dbReference>
<dbReference type="Gene3D" id="3.30.9.10">
    <property type="entry name" value="D-Amino Acid Oxidase, subunit A, domain 2"/>
    <property type="match status" value="1"/>
</dbReference>